<evidence type="ECO:0000313" key="3">
    <source>
        <dbReference type="Proteomes" id="UP000195729"/>
    </source>
</evidence>
<sequence>MILMAGKSCRPWFFLIYCCSVLMALPVLSHPYCSSFIPGSNHQLFISALSNIFPAWLFTRNLMTTAGEISLSIAGR</sequence>
<keyword evidence="3" id="KW-1185">Reference proteome</keyword>
<dbReference type="KEGG" id="tci:A7K98_03650"/>
<proteinExistence type="predicted"/>
<dbReference type="Proteomes" id="UP000195814">
    <property type="component" value="Chromosome"/>
</dbReference>
<protein>
    <submittedName>
        <fullName evidence="1">Uncharacterized protein</fullName>
    </submittedName>
</protein>
<dbReference type="Proteomes" id="UP000195729">
    <property type="component" value="Chromosome"/>
</dbReference>
<organism evidence="1 4">
    <name type="scientific">Tatumella citrea</name>
    <name type="common">Pantoea citrea</name>
    <dbReference type="NCBI Taxonomy" id="53336"/>
    <lineage>
        <taxon>Bacteria</taxon>
        <taxon>Pseudomonadati</taxon>
        <taxon>Pseudomonadota</taxon>
        <taxon>Gammaproteobacteria</taxon>
        <taxon>Enterobacterales</taxon>
        <taxon>Erwiniaceae</taxon>
        <taxon>Tatumella</taxon>
    </lineage>
</organism>
<dbReference type="AlphaFoldDB" id="A0A1Y0L4M7"/>
<dbReference type="EMBL" id="CP015581">
    <property type="protein sequence ID" value="ARU97010.1"/>
    <property type="molecule type" value="Genomic_DNA"/>
</dbReference>
<evidence type="ECO:0000313" key="4">
    <source>
        <dbReference type="Proteomes" id="UP000195814"/>
    </source>
</evidence>
<evidence type="ECO:0000313" key="1">
    <source>
        <dbReference type="EMBL" id="ARU92971.1"/>
    </source>
</evidence>
<evidence type="ECO:0000313" key="2">
    <source>
        <dbReference type="EMBL" id="ARU97010.1"/>
    </source>
</evidence>
<name>A0A1Y0L4M7_TATCI</name>
<gene>
    <name evidence="1" type="ORF">A7K98_03650</name>
    <name evidence="2" type="ORF">A7K99_03650</name>
</gene>
<reference evidence="3 4" key="1">
    <citation type="submission" date="2016-05" db="EMBL/GenBank/DDBJ databases">
        <title>Complete genome sequence of two 2,5-diketo-D-glunonic acid producing strain Tatumella citrea.</title>
        <authorList>
            <person name="Duan C."/>
            <person name="Yang J."/>
            <person name="Yang S."/>
        </authorList>
    </citation>
    <scope>NUCLEOTIDE SEQUENCE [LARGE SCALE GENOMIC DNA]</scope>
    <source>
        <strain evidence="2 3">ATCC 39140</strain>
        <strain evidence="1 4">DSM 13699</strain>
    </source>
</reference>
<accession>A0A1Y0L4M7</accession>
<dbReference type="EMBL" id="CP015579">
    <property type="protein sequence ID" value="ARU92971.1"/>
    <property type="molecule type" value="Genomic_DNA"/>
</dbReference>